<accession>A0AAW0R871</accession>
<feature type="transmembrane region" description="Helical" evidence="1">
    <location>
        <begin position="203"/>
        <end position="224"/>
    </location>
</feature>
<feature type="transmembrane region" description="Helical" evidence="1">
    <location>
        <begin position="324"/>
        <end position="346"/>
    </location>
</feature>
<feature type="transmembrane region" description="Helical" evidence="1">
    <location>
        <begin position="446"/>
        <end position="472"/>
    </location>
</feature>
<dbReference type="PANTHER" id="PTHR37544">
    <property type="entry name" value="SPRAY-RELATED"/>
    <property type="match status" value="1"/>
</dbReference>
<dbReference type="EMBL" id="JAQQWP010000002">
    <property type="protein sequence ID" value="KAK8130064.1"/>
    <property type="molecule type" value="Genomic_DNA"/>
</dbReference>
<comment type="caution">
    <text evidence="2">The sequence shown here is derived from an EMBL/GenBank/DDBJ whole genome shotgun (WGS) entry which is preliminary data.</text>
</comment>
<evidence type="ECO:0000313" key="3">
    <source>
        <dbReference type="Proteomes" id="UP001392437"/>
    </source>
</evidence>
<name>A0AAW0R871_9PEZI</name>
<evidence type="ECO:0000256" key="1">
    <source>
        <dbReference type="SAM" id="Phobius"/>
    </source>
</evidence>
<keyword evidence="1" id="KW-1133">Transmembrane helix</keyword>
<protein>
    <submittedName>
        <fullName evidence="2">Uncharacterized protein</fullName>
    </submittedName>
</protein>
<dbReference type="PANTHER" id="PTHR37544:SF3">
    <property type="entry name" value="SPRAY"/>
    <property type="match status" value="1"/>
</dbReference>
<dbReference type="Pfam" id="PF11915">
    <property type="entry name" value="DUF3433"/>
    <property type="match status" value="2"/>
</dbReference>
<feature type="transmembrane region" description="Helical" evidence="1">
    <location>
        <begin position="271"/>
        <end position="291"/>
    </location>
</feature>
<gene>
    <name evidence="2" type="ORF">PG999_002444</name>
</gene>
<dbReference type="Proteomes" id="UP001392437">
    <property type="component" value="Unassembled WGS sequence"/>
</dbReference>
<dbReference type="AlphaFoldDB" id="A0AAW0R871"/>
<evidence type="ECO:0000313" key="2">
    <source>
        <dbReference type="EMBL" id="KAK8130064.1"/>
    </source>
</evidence>
<sequence>MTSTSIETTTDPIGAIFTQERITTIDVVQKVVSQATVIYTDWTETDDFMTFLYTTFTDAAGVPTATRGGLVNMAPFLTTFTDAEGHPTRTGTAWHQNRWGTRTKPDGHGGITTETYVSKTTTTTLSDDWGRPTATMTEVVTETLAVTTLFDSNGVPTKTSTMWEPVTMTSTAIVTPTVTVSSSRGNGFSTANLAGLNLSSKDYFLGLVLPPLLAVAISIPVRILDQTAKLYQPFHALTSKHGAETVDSLCLQSSSLMGFVTGVRSLVRHQVLLSVTGLLLLINAVLIPLSAEAFSISVKGPGCSPGTAASLSCDVTLQAFPTLVKIGCALLSAMILLLITTAATLWKWKTGVWQNPWSMEVMGELAIHDEFRALMKRIRPKNGGVINNKEAIKAFGQRRFSLEGKYYSHGWGYGVVIKNDAGSLLKSNKKNVGFSKMARQSKAMPFGVLGVWGRVVALTVLTALLITSLVYISTGADSQFEHFLDGDSFGVRFLFCGVGVIVSLFWATFFNAVAFLSPYRLYRKQDDKAMLLTPPTNAYSGLWEVCHWRHPDGYLGLVAFTSILSDVLPVLLANVPSKVMQASTTHLVCTWLAAAIMSQMLVVITWSFLVDWPHMTMDPSSVAGAIYFALDPGTFMSGYSVRSSTPGGRSSQV</sequence>
<feature type="transmembrane region" description="Helical" evidence="1">
    <location>
        <begin position="585"/>
        <end position="609"/>
    </location>
</feature>
<organism evidence="2 3">
    <name type="scientific">Apiospora kogelbergensis</name>
    <dbReference type="NCBI Taxonomy" id="1337665"/>
    <lineage>
        <taxon>Eukaryota</taxon>
        <taxon>Fungi</taxon>
        <taxon>Dikarya</taxon>
        <taxon>Ascomycota</taxon>
        <taxon>Pezizomycotina</taxon>
        <taxon>Sordariomycetes</taxon>
        <taxon>Xylariomycetidae</taxon>
        <taxon>Amphisphaeriales</taxon>
        <taxon>Apiosporaceae</taxon>
        <taxon>Apiospora</taxon>
    </lineage>
</organism>
<keyword evidence="3" id="KW-1185">Reference proteome</keyword>
<feature type="transmembrane region" description="Helical" evidence="1">
    <location>
        <begin position="492"/>
        <end position="516"/>
    </location>
</feature>
<keyword evidence="1" id="KW-0472">Membrane</keyword>
<keyword evidence="1" id="KW-0812">Transmembrane</keyword>
<reference evidence="2 3" key="1">
    <citation type="submission" date="2023-01" db="EMBL/GenBank/DDBJ databases">
        <title>Analysis of 21 Apiospora genomes using comparative genomics revels a genus with tremendous synthesis potential of carbohydrate active enzymes and secondary metabolites.</title>
        <authorList>
            <person name="Sorensen T."/>
        </authorList>
    </citation>
    <scope>NUCLEOTIDE SEQUENCE [LARGE SCALE GENOMIC DNA]</scope>
    <source>
        <strain evidence="2 3">CBS 117206</strain>
    </source>
</reference>
<dbReference type="InterPro" id="IPR021840">
    <property type="entry name" value="DUF3433"/>
</dbReference>
<proteinExistence type="predicted"/>